<accession>A0AAV4NB69</accession>
<keyword evidence="2" id="KW-1185">Reference proteome</keyword>
<comment type="caution">
    <text evidence="1">The sequence shown here is derived from an EMBL/GenBank/DDBJ whole genome shotgun (WGS) entry which is preliminary data.</text>
</comment>
<organism evidence="1 2">
    <name type="scientific">Caerostris extrusa</name>
    <name type="common">Bark spider</name>
    <name type="synonym">Caerostris bankana</name>
    <dbReference type="NCBI Taxonomy" id="172846"/>
    <lineage>
        <taxon>Eukaryota</taxon>
        <taxon>Metazoa</taxon>
        <taxon>Ecdysozoa</taxon>
        <taxon>Arthropoda</taxon>
        <taxon>Chelicerata</taxon>
        <taxon>Arachnida</taxon>
        <taxon>Araneae</taxon>
        <taxon>Araneomorphae</taxon>
        <taxon>Entelegynae</taxon>
        <taxon>Araneoidea</taxon>
        <taxon>Araneidae</taxon>
        <taxon>Caerostris</taxon>
    </lineage>
</organism>
<reference evidence="1 2" key="1">
    <citation type="submission" date="2021-06" db="EMBL/GenBank/DDBJ databases">
        <title>Caerostris extrusa draft genome.</title>
        <authorList>
            <person name="Kono N."/>
            <person name="Arakawa K."/>
        </authorList>
    </citation>
    <scope>NUCLEOTIDE SEQUENCE [LARGE SCALE GENOMIC DNA]</scope>
</reference>
<evidence type="ECO:0000313" key="2">
    <source>
        <dbReference type="Proteomes" id="UP001054945"/>
    </source>
</evidence>
<gene>
    <name evidence="1" type="ORF">CEXT_97221</name>
</gene>
<sequence length="181" mass="21043">MEMTLHKKLASFHDADVTMETVSDVSGESLRKCLCEGGVGKSVYRWFPSGWHCSKRQEELSRLRDRRTMFVRSLVPKVDGIASKRQGKDEEHLRNDIGNVLFEQMRLSVITFIQCFDVAAYKCREPLRCPGKCLGSPAQFMPLPRHAFIFIVWLSKHFYFRRYGRSLTLIGYGYLEELRNV</sequence>
<name>A0AAV4NB69_CAEEX</name>
<dbReference type="Proteomes" id="UP001054945">
    <property type="component" value="Unassembled WGS sequence"/>
</dbReference>
<proteinExistence type="predicted"/>
<dbReference type="AlphaFoldDB" id="A0AAV4NB69"/>
<evidence type="ECO:0000313" key="1">
    <source>
        <dbReference type="EMBL" id="GIX81947.1"/>
    </source>
</evidence>
<protein>
    <submittedName>
        <fullName evidence="1">Uncharacterized protein</fullName>
    </submittedName>
</protein>
<dbReference type="EMBL" id="BPLR01020729">
    <property type="protein sequence ID" value="GIX81947.1"/>
    <property type="molecule type" value="Genomic_DNA"/>
</dbReference>